<gene>
    <name evidence="1" type="ORF">HUB98_28675</name>
</gene>
<name>A0ABX6QDV7_PAEBA</name>
<sequence length="155" mass="18703">MTKKRWEEINNQNDIDKLMRLFGGFHDSCIKELYMWTDHYVNEDLSMSVSANRDHRVRLFLQRQNTDPTAIEFIFDELVQLFVNPSPENYDSIIYGATFFHRDGLFYWANDSEWNPDEPYKFSNINWICSKKVKWREVSDWTGKTLRYGPRDDLK</sequence>
<keyword evidence="2" id="KW-1185">Reference proteome</keyword>
<dbReference type="RefSeq" id="WP_110895908.1">
    <property type="nucleotide sequence ID" value="NZ_CP054614.1"/>
</dbReference>
<organism evidence="1 2">
    <name type="scientific">Paenibacillus barcinonensis</name>
    <dbReference type="NCBI Taxonomy" id="198119"/>
    <lineage>
        <taxon>Bacteria</taxon>
        <taxon>Bacillati</taxon>
        <taxon>Bacillota</taxon>
        <taxon>Bacilli</taxon>
        <taxon>Bacillales</taxon>
        <taxon>Paenibacillaceae</taxon>
        <taxon>Paenibacillus</taxon>
    </lineage>
</organism>
<evidence type="ECO:0000313" key="1">
    <source>
        <dbReference type="EMBL" id="QKS59790.1"/>
    </source>
</evidence>
<evidence type="ECO:0000313" key="2">
    <source>
        <dbReference type="Proteomes" id="UP000509327"/>
    </source>
</evidence>
<reference evidence="1 2" key="1">
    <citation type="submission" date="2020-06" db="EMBL/GenBank/DDBJ databases">
        <title>Complete genome of Paenibacillus barcinonensis KACC11450.</title>
        <authorList>
            <person name="Kim M."/>
            <person name="Park Y.-J."/>
            <person name="Shin J.-H."/>
        </authorList>
    </citation>
    <scope>NUCLEOTIDE SEQUENCE [LARGE SCALE GENOMIC DNA]</scope>
    <source>
        <strain evidence="1 2">KACC11450</strain>
    </source>
</reference>
<protein>
    <submittedName>
        <fullName evidence="1">Uncharacterized protein</fullName>
    </submittedName>
</protein>
<dbReference type="Proteomes" id="UP000509327">
    <property type="component" value="Chromosome"/>
</dbReference>
<accession>A0ABX6QDV7</accession>
<dbReference type="EMBL" id="CP054614">
    <property type="protein sequence ID" value="QKS59790.1"/>
    <property type="molecule type" value="Genomic_DNA"/>
</dbReference>
<proteinExistence type="predicted"/>